<gene>
    <name evidence="2" type="ORF">EAI_08227</name>
</gene>
<dbReference type="AlphaFoldDB" id="E2BZY5"/>
<reference evidence="2 3" key="1">
    <citation type="journal article" date="2010" name="Science">
        <title>Genomic comparison of the ants Camponotus floridanus and Harpegnathos saltator.</title>
        <authorList>
            <person name="Bonasio R."/>
            <person name="Zhang G."/>
            <person name="Ye C."/>
            <person name="Mutti N.S."/>
            <person name="Fang X."/>
            <person name="Qin N."/>
            <person name="Donahue G."/>
            <person name="Yang P."/>
            <person name="Li Q."/>
            <person name="Li C."/>
            <person name="Zhang P."/>
            <person name="Huang Z."/>
            <person name="Berger S.L."/>
            <person name="Reinberg D."/>
            <person name="Wang J."/>
            <person name="Liebig J."/>
        </authorList>
    </citation>
    <scope>NUCLEOTIDE SEQUENCE [LARGE SCALE GENOMIC DNA]</scope>
    <source>
        <strain evidence="2 3">R22 G/1</strain>
    </source>
</reference>
<feature type="domain" description="Pre-C2HC" evidence="1">
    <location>
        <begin position="40"/>
        <end position="111"/>
    </location>
</feature>
<keyword evidence="3" id="KW-1185">Reference proteome</keyword>
<dbReference type="InParanoid" id="E2BZY5"/>
<dbReference type="InterPro" id="IPR006579">
    <property type="entry name" value="Pre_C2HC_dom"/>
</dbReference>
<dbReference type="Proteomes" id="UP000008237">
    <property type="component" value="Unassembled WGS sequence"/>
</dbReference>
<proteinExistence type="predicted"/>
<evidence type="ECO:0000313" key="3">
    <source>
        <dbReference type="Proteomes" id="UP000008237"/>
    </source>
</evidence>
<organism evidence="3">
    <name type="scientific">Harpegnathos saltator</name>
    <name type="common">Jerdon's jumping ant</name>
    <dbReference type="NCBI Taxonomy" id="610380"/>
    <lineage>
        <taxon>Eukaryota</taxon>
        <taxon>Metazoa</taxon>
        <taxon>Ecdysozoa</taxon>
        <taxon>Arthropoda</taxon>
        <taxon>Hexapoda</taxon>
        <taxon>Insecta</taxon>
        <taxon>Pterygota</taxon>
        <taxon>Neoptera</taxon>
        <taxon>Endopterygota</taxon>
        <taxon>Hymenoptera</taxon>
        <taxon>Apocrita</taxon>
        <taxon>Aculeata</taxon>
        <taxon>Formicoidea</taxon>
        <taxon>Formicidae</taxon>
        <taxon>Ponerinae</taxon>
        <taxon>Ponerini</taxon>
        <taxon>Harpegnathos</taxon>
    </lineage>
</organism>
<dbReference type="Pfam" id="PF07530">
    <property type="entry name" value="PRE_C2HC"/>
    <property type="match status" value="1"/>
</dbReference>
<evidence type="ECO:0000313" key="2">
    <source>
        <dbReference type="EMBL" id="EFN78762.1"/>
    </source>
</evidence>
<sequence length="124" mass="14347">MLNDEKEAGIQTKWYTYVDKNSRPYKVMARGLDPTTDPRDIIVDLKDKNFKILSAVNILKILVKKDPNDELKSIKSHVELRLFMFTFDNSESIDKIYGIKTLGNQVVKIEAICTNPTRIVQNTW</sequence>
<dbReference type="EMBL" id="GL451708">
    <property type="protein sequence ID" value="EFN78762.1"/>
    <property type="molecule type" value="Genomic_DNA"/>
</dbReference>
<accession>E2BZY5</accession>
<evidence type="ECO:0000259" key="1">
    <source>
        <dbReference type="Pfam" id="PF07530"/>
    </source>
</evidence>
<name>E2BZY5_HARSA</name>
<protein>
    <recommendedName>
        <fullName evidence="1">Pre-C2HC domain-containing protein</fullName>
    </recommendedName>
</protein>